<organism evidence="1 2">
    <name type="scientific">Guptibacillus hwajinpoensis</name>
    <dbReference type="NCBI Taxonomy" id="208199"/>
    <lineage>
        <taxon>Bacteria</taxon>
        <taxon>Bacillati</taxon>
        <taxon>Bacillota</taxon>
        <taxon>Bacilli</taxon>
        <taxon>Bacillales</taxon>
        <taxon>Guptibacillaceae</taxon>
        <taxon>Guptibacillus</taxon>
    </lineage>
</organism>
<dbReference type="AlphaFoldDB" id="A0A4U1MPH7"/>
<dbReference type="EMBL" id="SWFM01000001">
    <property type="protein sequence ID" value="TKD72631.1"/>
    <property type="molecule type" value="Genomic_DNA"/>
</dbReference>
<dbReference type="SUPFAM" id="SSF116922">
    <property type="entry name" value="YugE-like"/>
    <property type="match status" value="1"/>
</dbReference>
<dbReference type="RefSeq" id="WP_136946479.1">
    <property type="nucleotide sequence ID" value="NZ_SWFM01000001.1"/>
</dbReference>
<evidence type="ECO:0000313" key="2">
    <source>
        <dbReference type="Proteomes" id="UP000310541"/>
    </source>
</evidence>
<protein>
    <submittedName>
        <fullName evidence="1">DUF1871 family protein</fullName>
    </submittedName>
</protein>
<dbReference type="OrthoDB" id="2353632at2"/>
<reference evidence="1 2" key="1">
    <citation type="submission" date="2019-04" db="EMBL/GenBank/DDBJ databases">
        <title>Genome sequence of Bacillus hwajinpoensis strain Y2.</title>
        <authorList>
            <person name="Fair J.L."/>
            <person name="Maclea K.S."/>
        </authorList>
    </citation>
    <scope>NUCLEOTIDE SEQUENCE [LARGE SCALE GENOMIC DNA]</scope>
    <source>
        <strain evidence="1 2">Y2</strain>
    </source>
</reference>
<evidence type="ECO:0000313" key="1">
    <source>
        <dbReference type="EMBL" id="TKD72631.1"/>
    </source>
</evidence>
<name>A0A4U1MPH7_9BACL</name>
<dbReference type="Proteomes" id="UP000310541">
    <property type="component" value="Unassembled WGS sequence"/>
</dbReference>
<dbReference type="Pfam" id="PF08958">
    <property type="entry name" value="DUF1871"/>
    <property type="match status" value="1"/>
</dbReference>
<dbReference type="Gene3D" id="1.10.340.20">
    <property type="entry name" value="Apc36109-like domain"/>
    <property type="match status" value="1"/>
</dbReference>
<accession>A0A4U1MPH7</accession>
<sequence length="65" mass="7414">MGADDYDTEACDVVQLVHQLDDTEQLTREIQEIYQFSYEETIPTSKCREIASALLVLKNNSSCEL</sequence>
<dbReference type="InterPro" id="IPR015053">
    <property type="entry name" value="DUF1871"/>
</dbReference>
<gene>
    <name evidence="1" type="ORF">FBF83_04080</name>
</gene>
<dbReference type="InterPro" id="IPR023162">
    <property type="entry name" value="Apc36109-like_dom_sf"/>
</dbReference>
<proteinExistence type="predicted"/>
<comment type="caution">
    <text evidence="1">The sequence shown here is derived from an EMBL/GenBank/DDBJ whole genome shotgun (WGS) entry which is preliminary data.</text>
</comment>